<dbReference type="InterPro" id="IPR008266">
    <property type="entry name" value="Tyr_kinase_AS"/>
</dbReference>
<accession>A0A9P3GCH0</accession>
<reference evidence="2 3" key="1">
    <citation type="submission" date="2021-08" db="EMBL/GenBank/DDBJ databases">
        <title>Draft Genome Sequence of Phanerochaete sordida strain YK-624.</title>
        <authorList>
            <person name="Mori T."/>
            <person name="Dohra H."/>
            <person name="Suzuki T."/>
            <person name="Kawagishi H."/>
            <person name="Hirai H."/>
        </authorList>
    </citation>
    <scope>NUCLEOTIDE SEQUENCE [LARGE SCALE GENOMIC DNA]</scope>
    <source>
        <strain evidence="2 3">YK-624</strain>
    </source>
</reference>
<sequence length="706" mass="79773">MSSQRDFVGAIPPQEFLDTFMKPDIALVPAPTMDFSRVYTCENNEDACKALIRTLDSSELCPGLKFYLPKLKKRQAEELRADSEKDMDEDTRELNIACHPSVVGRKHKPARSKFPRRNLYEYYNFSTTVLAVNSAVRQDEDPFVDREVRDNATTRSPLLHPAGDTNDEGVFDIGTVEAYIARIQLFNSAQALFLRQHRTRLFQLLLVPRGARFILFDRSGAIVSQRFDYLKTPDTLADFFWRVSNMSDAARGLDPAAVLATQQEAHLFREAIYDFVRACQLSSDNEEKRRMLPDAEHNLDNSDTYPVWTIQVSNSVTGTSTRLVTQKPFAGHAPLFGRGTRAYVAYDTKQQRLVFFKDSWRAKTGCTRPEFDVYQNLQSSGVPFVPEVMYGGDVRDPDGNPQRTIVDAVQAQNASWRLTDTPLYGKIHHRIVQDIFYPLESVADEQELIQALHDTILAIDKTYQALGILHRDISSQNVMLDSRGQCVLSDWDHAGPPDSDEGAVGTMQFMSIRLLFDDTVHNELVDDLQSVFWVLNYVAIVRFAQHYDKLAPGLFEGGGPSQRATCGGDKLLDMCKPTLYAGRYRSAALTALIRDLAEAWTLFVRQQTAPAAELEEDDEPDMLELAPQPKYWLEKFAKALRECDAEKEAARGALEAMEAAVSAEILEEPHVARAGTKRKAAEDVPAEDGRCLVRRSKRLRAQRQRK</sequence>
<dbReference type="PROSITE" id="PS00109">
    <property type="entry name" value="PROTEIN_KINASE_TYR"/>
    <property type="match status" value="1"/>
</dbReference>
<feature type="domain" description="Protein kinase" evidence="1">
    <location>
        <begin position="330"/>
        <end position="671"/>
    </location>
</feature>
<dbReference type="InterPro" id="IPR011009">
    <property type="entry name" value="Kinase-like_dom_sf"/>
</dbReference>
<evidence type="ECO:0000313" key="3">
    <source>
        <dbReference type="Proteomes" id="UP000703269"/>
    </source>
</evidence>
<keyword evidence="3" id="KW-1185">Reference proteome</keyword>
<dbReference type="InterPro" id="IPR040976">
    <property type="entry name" value="Pkinase_fungal"/>
</dbReference>
<dbReference type="OrthoDB" id="2755487at2759"/>
<protein>
    <recommendedName>
        <fullName evidence="1">Protein kinase domain-containing protein</fullName>
    </recommendedName>
</protein>
<dbReference type="SUPFAM" id="SSF56112">
    <property type="entry name" value="Protein kinase-like (PK-like)"/>
    <property type="match status" value="1"/>
</dbReference>
<dbReference type="PANTHER" id="PTHR38248:SF2">
    <property type="entry name" value="FUNK1 11"/>
    <property type="match status" value="1"/>
</dbReference>
<dbReference type="PANTHER" id="PTHR38248">
    <property type="entry name" value="FUNK1 6"/>
    <property type="match status" value="1"/>
</dbReference>
<dbReference type="AlphaFoldDB" id="A0A9P3GCH0"/>
<dbReference type="PROSITE" id="PS50011">
    <property type="entry name" value="PROTEIN_KINASE_DOM"/>
    <property type="match status" value="1"/>
</dbReference>
<dbReference type="GO" id="GO:0005524">
    <property type="term" value="F:ATP binding"/>
    <property type="evidence" value="ECO:0007669"/>
    <property type="project" value="InterPro"/>
</dbReference>
<comment type="caution">
    <text evidence="2">The sequence shown here is derived from an EMBL/GenBank/DDBJ whole genome shotgun (WGS) entry which is preliminary data.</text>
</comment>
<dbReference type="Proteomes" id="UP000703269">
    <property type="component" value="Unassembled WGS sequence"/>
</dbReference>
<dbReference type="GO" id="GO:0004672">
    <property type="term" value="F:protein kinase activity"/>
    <property type="evidence" value="ECO:0007669"/>
    <property type="project" value="InterPro"/>
</dbReference>
<dbReference type="InterPro" id="IPR000719">
    <property type="entry name" value="Prot_kinase_dom"/>
</dbReference>
<evidence type="ECO:0000259" key="1">
    <source>
        <dbReference type="PROSITE" id="PS50011"/>
    </source>
</evidence>
<organism evidence="2 3">
    <name type="scientific">Phanerochaete sordida</name>
    <dbReference type="NCBI Taxonomy" id="48140"/>
    <lineage>
        <taxon>Eukaryota</taxon>
        <taxon>Fungi</taxon>
        <taxon>Dikarya</taxon>
        <taxon>Basidiomycota</taxon>
        <taxon>Agaricomycotina</taxon>
        <taxon>Agaricomycetes</taxon>
        <taxon>Polyporales</taxon>
        <taxon>Phanerochaetaceae</taxon>
        <taxon>Phanerochaete</taxon>
    </lineage>
</organism>
<dbReference type="Pfam" id="PF17667">
    <property type="entry name" value="Pkinase_fungal"/>
    <property type="match status" value="1"/>
</dbReference>
<dbReference type="Gene3D" id="1.10.510.10">
    <property type="entry name" value="Transferase(Phosphotransferase) domain 1"/>
    <property type="match status" value="1"/>
</dbReference>
<dbReference type="EMBL" id="BPQB01000024">
    <property type="protein sequence ID" value="GJE92072.1"/>
    <property type="molecule type" value="Genomic_DNA"/>
</dbReference>
<evidence type="ECO:0000313" key="2">
    <source>
        <dbReference type="EMBL" id="GJE92072.1"/>
    </source>
</evidence>
<proteinExistence type="predicted"/>
<name>A0A9P3GCH0_9APHY</name>
<gene>
    <name evidence="2" type="ORF">PsYK624_082250</name>
</gene>